<comment type="similarity">
    <text evidence="2">Belongs to the 2H phosphoesterase superfamily. ThpR family.</text>
</comment>
<name>A0A1G9JGR7_9ACTN</name>
<dbReference type="Gene3D" id="3.90.1140.10">
    <property type="entry name" value="Cyclic phosphodiesterase"/>
    <property type="match status" value="1"/>
</dbReference>
<keyword evidence="3" id="KW-0436">Ligase</keyword>
<gene>
    <name evidence="3" type="ORF">SAMN04488242_1245</name>
</gene>
<dbReference type="GO" id="GO:0016874">
    <property type="term" value="F:ligase activity"/>
    <property type="evidence" value="ECO:0007669"/>
    <property type="project" value="UniProtKB-KW"/>
</dbReference>
<keyword evidence="4" id="KW-1185">Reference proteome</keyword>
<evidence type="ECO:0000313" key="3">
    <source>
        <dbReference type="EMBL" id="SDL36769.1"/>
    </source>
</evidence>
<dbReference type="InterPro" id="IPR009097">
    <property type="entry name" value="Cyclic_Pdiesterase"/>
</dbReference>
<dbReference type="Pfam" id="PF13563">
    <property type="entry name" value="2_5_RNA_ligase2"/>
    <property type="match status" value="1"/>
</dbReference>
<dbReference type="SUPFAM" id="SSF55144">
    <property type="entry name" value="LigT-like"/>
    <property type="match status" value="1"/>
</dbReference>
<dbReference type="Proteomes" id="UP000199475">
    <property type="component" value="Unassembled WGS sequence"/>
</dbReference>
<dbReference type="GO" id="GO:0004113">
    <property type="term" value="F:2',3'-cyclic-nucleotide 3'-phosphodiesterase activity"/>
    <property type="evidence" value="ECO:0007669"/>
    <property type="project" value="InterPro"/>
</dbReference>
<dbReference type="PANTHER" id="PTHR35561:SF1">
    <property type="entry name" value="RNA 2',3'-CYCLIC PHOSPHODIESTERASE"/>
    <property type="match status" value="1"/>
</dbReference>
<protein>
    <recommendedName>
        <fullName evidence="2">RNA 2',3'-cyclic phosphodiesterase</fullName>
        <shortName evidence="2">RNA 2',3'-CPDase</shortName>
        <ecNumber evidence="2">3.1.4.58</ecNumber>
    </recommendedName>
</protein>
<accession>A0A1G9JGR7</accession>
<feature type="active site" description="Proton donor" evidence="2">
    <location>
        <position position="42"/>
    </location>
</feature>
<sequence>MGDRMFAAVLPPQEMVEELDALLAPRRDSDPRLRWTRPDGWHLTTAFMADVPDVERLEETLAEAAATVSPFRIRVASGRVFPHPVAARILSLGVTHGDEEIAALAEKCRHAANRAGAAPDGARFVPHLTLARANRGIQATKWLGVLDSFPGWSFDVDEVALVQSHQVGKQYDVVARFKLGEQVP</sequence>
<dbReference type="EC" id="3.1.4.58" evidence="2"/>
<dbReference type="PANTHER" id="PTHR35561">
    <property type="entry name" value="RNA 2',3'-CYCLIC PHOSPHODIESTERASE"/>
    <property type="match status" value="1"/>
</dbReference>
<evidence type="ECO:0000313" key="4">
    <source>
        <dbReference type="Proteomes" id="UP000199475"/>
    </source>
</evidence>
<dbReference type="NCBIfam" id="TIGR02258">
    <property type="entry name" value="2_5_ligase"/>
    <property type="match status" value="1"/>
</dbReference>
<dbReference type="GO" id="GO:0008664">
    <property type="term" value="F:RNA 2',3'-cyclic 3'-phosphodiesterase activity"/>
    <property type="evidence" value="ECO:0007669"/>
    <property type="project" value="UniProtKB-EC"/>
</dbReference>
<feature type="short sequence motif" description="HXTX 1" evidence="2">
    <location>
        <begin position="42"/>
        <end position="45"/>
    </location>
</feature>
<dbReference type="RefSeq" id="WP_093250005.1">
    <property type="nucleotide sequence ID" value="NZ_FNGP01000002.1"/>
</dbReference>
<dbReference type="EMBL" id="FNGP01000002">
    <property type="protein sequence ID" value="SDL36769.1"/>
    <property type="molecule type" value="Genomic_DNA"/>
</dbReference>
<dbReference type="HAMAP" id="MF_01940">
    <property type="entry name" value="RNA_CPDase"/>
    <property type="match status" value="1"/>
</dbReference>
<dbReference type="InterPro" id="IPR004175">
    <property type="entry name" value="RNA_CPDase"/>
</dbReference>
<reference evidence="3 4" key="1">
    <citation type="submission" date="2016-10" db="EMBL/GenBank/DDBJ databases">
        <authorList>
            <person name="de Groot N.N."/>
        </authorList>
    </citation>
    <scope>NUCLEOTIDE SEQUENCE [LARGE SCALE GENOMIC DNA]</scope>
    <source>
        <strain evidence="3 4">CGMCC 1.9159</strain>
    </source>
</reference>
<proteinExistence type="inferred from homology"/>
<dbReference type="AlphaFoldDB" id="A0A1G9JGR7"/>
<organism evidence="3 4">
    <name type="scientific">Tessaracoccus oleiagri</name>
    <dbReference type="NCBI Taxonomy" id="686624"/>
    <lineage>
        <taxon>Bacteria</taxon>
        <taxon>Bacillati</taxon>
        <taxon>Actinomycetota</taxon>
        <taxon>Actinomycetes</taxon>
        <taxon>Propionibacteriales</taxon>
        <taxon>Propionibacteriaceae</taxon>
        <taxon>Tessaracoccus</taxon>
    </lineage>
</organism>
<evidence type="ECO:0000256" key="1">
    <source>
        <dbReference type="ARBA" id="ARBA00022801"/>
    </source>
</evidence>
<dbReference type="STRING" id="686624.SAMN04488242_1245"/>
<keyword evidence="1 2" id="KW-0378">Hydrolase</keyword>
<comment type="catalytic activity">
    <reaction evidence="2">
        <text>a 3'-end 2',3'-cyclophospho-ribonucleotide-RNA + H2O = a 3'-end 2'-phospho-ribonucleotide-RNA + H(+)</text>
        <dbReference type="Rhea" id="RHEA:11828"/>
        <dbReference type="Rhea" id="RHEA-COMP:10464"/>
        <dbReference type="Rhea" id="RHEA-COMP:17353"/>
        <dbReference type="ChEBI" id="CHEBI:15377"/>
        <dbReference type="ChEBI" id="CHEBI:15378"/>
        <dbReference type="ChEBI" id="CHEBI:83064"/>
        <dbReference type="ChEBI" id="CHEBI:173113"/>
        <dbReference type="EC" id="3.1.4.58"/>
    </reaction>
</comment>
<dbReference type="OrthoDB" id="9787070at2"/>
<comment type="function">
    <text evidence="2">Hydrolyzes RNA 2',3'-cyclic phosphodiester to an RNA 2'-phosphomonoester.</text>
</comment>
<evidence type="ECO:0000256" key="2">
    <source>
        <dbReference type="HAMAP-Rule" id="MF_01940"/>
    </source>
</evidence>
<feature type="active site" description="Proton acceptor" evidence="2">
    <location>
        <position position="127"/>
    </location>
</feature>
<feature type="short sequence motif" description="HXTX 2" evidence="2">
    <location>
        <begin position="127"/>
        <end position="130"/>
    </location>
</feature>